<dbReference type="Gene3D" id="3.40.50.300">
    <property type="entry name" value="P-loop containing nucleotide triphosphate hydrolases"/>
    <property type="match status" value="1"/>
</dbReference>
<evidence type="ECO:0000313" key="2">
    <source>
        <dbReference type="Proteomes" id="UP000185696"/>
    </source>
</evidence>
<dbReference type="RefSeq" id="WP_075135341.1">
    <property type="nucleotide sequence ID" value="NZ_MSIF01000013.1"/>
</dbReference>
<dbReference type="InterPro" id="IPR027417">
    <property type="entry name" value="P-loop_NTPase"/>
</dbReference>
<name>A0A7Z0WIH1_9PSEU</name>
<sequence>MVARAVVVAVCGSPGAGKTTVARAVAGRLGVPCLTRDEVKVGLGLSGATIGAGRQLRFAEEFFVAGGAVSERAEEVMVEAAGVLAAGGVSFVVESSVVSERLVGVLVGAGARVLAVWVVARDAVIGERLRGRAAGGGAVDRQLAEASRRGELRESVFEPAAGVTAVVRVDTSDRSSPDVVAVVSAFGDLVGED</sequence>
<gene>
    <name evidence="1" type="ORF">BLA60_24510</name>
</gene>
<keyword evidence="2" id="KW-1185">Reference proteome</keyword>
<organism evidence="1 2">
    <name type="scientific">Actinophytocola xinjiangensis</name>
    <dbReference type="NCBI Taxonomy" id="485602"/>
    <lineage>
        <taxon>Bacteria</taxon>
        <taxon>Bacillati</taxon>
        <taxon>Actinomycetota</taxon>
        <taxon>Actinomycetes</taxon>
        <taxon>Pseudonocardiales</taxon>
        <taxon>Pseudonocardiaceae</taxon>
    </lineage>
</organism>
<proteinExistence type="predicted"/>
<dbReference type="Pfam" id="PF13671">
    <property type="entry name" value="AAA_33"/>
    <property type="match status" value="1"/>
</dbReference>
<protein>
    <recommendedName>
        <fullName evidence="3">AAA domain-containing protein</fullName>
    </recommendedName>
</protein>
<reference evidence="1 2" key="1">
    <citation type="submission" date="2016-12" db="EMBL/GenBank/DDBJ databases">
        <title>The draft genome sequence of Actinophytocola xinjiangensis.</title>
        <authorList>
            <person name="Wang W."/>
            <person name="Yuan L."/>
        </authorList>
    </citation>
    <scope>NUCLEOTIDE SEQUENCE [LARGE SCALE GENOMIC DNA]</scope>
    <source>
        <strain evidence="1 2">CGMCC 4.4663</strain>
    </source>
</reference>
<comment type="caution">
    <text evidence="1">The sequence shown here is derived from an EMBL/GenBank/DDBJ whole genome shotgun (WGS) entry which is preliminary data.</text>
</comment>
<dbReference type="Proteomes" id="UP000185696">
    <property type="component" value="Unassembled WGS sequence"/>
</dbReference>
<dbReference type="SUPFAM" id="SSF52540">
    <property type="entry name" value="P-loop containing nucleoside triphosphate hydrolases"/>
    <property type="match status" value="1"/>
</dbReference>
<evidence type="ECO:0000313" key="1">
    <source>
        <dbReference type="EMBL" id="OLF08037.1"/>
    </source>
</evidence>
<accession>A0A7Z0WIH1</accession>
<evidence type="ECO:0008006" key="3">
    <source>
        <dbReference type="Google" id="ProtNLM"/>
    </source>
</evidence>
<dbReference type="OrthoDB" id="3819922at2"/>
<dbReference type="AlphaFoldDB" id="A0A7Z0WIH1"/>
<dbReference type="EMBL" id="MSIF01000013">
    <property type="protein sequence ID" value="OLF08037.1"/>
    <property type="molecule type" value="Genomic_DNA"/>
</dbReference>